<evidence type="ECO:0000256" key="4">
    <source>
        <dbReference type="ARBA" id="ARBA00022475"/>
    </source>
</evidence>
<dbReference type="CDD" id="cd12828">
    <property type="entry name" value="TmCorA-like_1"/>
    <property type="match status" value="1"/>
</dbReference>
<dbReference type="OrthoDB" id="28779at2157"/>
<evidence type="ECO:0000256" key="5">
    <source>
        <dbReference type="ARBA" id="ARBA00022692"/>
    </source>
</evidence>
<feature type="transmembrane region" description="Helical" evidence="8">
    <location>
        <begin position="290"/>
        <end position="310"/>
    </location>
</feature>
<dbReference type="SUPFAM" id="SSF143865">
    <property type="entry name" value="CorA soluble domain-like"/>
    <property type="match status" value="1"/>
</dbReference>
<dbReference type="KEGG" id="rci:RCIX153"/>
<sequence>MSLQAFAYRKGEVEVVRPEQFDRYQGYNRWISLTRPEKQDIDLVVSKFSLHPLVIEDITNPREIPKVDEYAGYTFVVTDIPEIENESVIIHKLYIILGKDFLISASDHWDTIRTAETGLINKAGIISESGPDFLAYTLLDHATDHFYPVLDRLEDLIEEIEDEAMATPGKELLSKMADVRKSLLTLRKSAWQIRNVVNDLSRGASPFIAPTTLIYIRDIDDHVTQVMDLIETYRDILTSSRDVYMSAVSVSLNQIMKQLTIIATIMLPLSFIVGVYGMNFKNMPELYWEYGYYTVWVIIISVTLIMLAYFRAKKWI</sequence>
<name>Q0W7J8_METAR</name>
<keyword evidence="4 8" id="KW-1003">Cell membrane</keyword>
<evidence type="ECO:0000256" key="1">
    <source>
        <dbReference type="ARBA" id="ARBA00004651"/>
    </source>
</evidence>
<dbReference type="NCBIfam" id="TIGR00383">
    <property type="entry name" value="corA"/>
    <property type="match status" value="1"/>
</dbReference>
<dbReference type="GO" id="GO:0005886">
    <property type="term" value="C:plasma membrane"/>
    <property type="evidence" value="ECO:0007669"/>
    <property type="project" value="UniProtKB-SubCell"/>
</dbReference>
<accession>Q0W7J8</accession>
<gene>
    <name evidence="8 9" type="primary">corA</name>
    <name evidence="9" type="ORF">RCIX153</name>
</gene>
<keyword evidence="6 8" id="KW-1133">Transmembrane helix</keyword>
<keyword evidence="5 8" id="KW-0812">Transmembrane</keyword>
<evidence type="ECO:0000256" key="2">
    <source>
        <dbReference type="ARBA" id="ARBA00009765"/>
    </source>
</evidence>
<dbReference type="GO" id="GO:0050897">
    <property type="term" value="F:cobalt ion binding"/>
    <property type="evidence" value="ECO:0007669"/>
    <property type="project" value="TreeGrafter"/>
</dbReference>
<keyword evidence="3 8" id="KW-0813">Transport</keyword>
<dbReference type="EMBL" id="AM114193">
    <property type="protein sequence ID" value="CAJ35645.1"/>
    <property type="molecule type" value="Genomic_DNA"/>
</dbReference>
<evidence type="ECO:0000256" key="8">
    <source>
        <dbReference type="RuleBase" id="RU362010"/>
    </source>
</evidence>
<dbReference type="InterPro" id="IPR002523">
    <property type="entry name" value="MgTranspt_CorA/ZnTranspt_ZntB"/>
</dbReference>
<feature type="transmembrane region" description="Helical" evidence="8">
    <location>
        <begin position="259"/>
        <end position="278"/>
    </location>
</feature>
<dbReference type="STRING" id="351160.RCIX153"/>
<dbReference type="PANTHER" id="PTHR46494">
    <property type="entry name" value="CORA FAMILY METAL ION TRANSPORTER (EUROFUNG)"/>
    <property type="match status" value="1"/>
</dbReference>
<dbReference type="InterPro" id="IPR045861">
    <property type="entry name" value="CorA_cytoplasmic_dom"/>
</dbReference>
<dbReference type="RefSeq" id="WP_012036852.1">
    <property type="nucleotide sequence ID" value="NC_009464.1"/>
</dbReference>
<dbReference type="GO" id="GO:0015087">
    <property type="term" value="F:cobalt ion transmembrane transporter activity"/>
    <property type="evidence" value="ECO:0007669"/>
    <property type="project" value="UniProtKB-UniRule"/>
</dbReference>
<dbReference type="SUPFAM" id="SSF144083">
    <property type="entry name" value="Magnesium transport protein CorA, transmembrane region"/>
    <property type="match status" value="1"/>
</dbReference>
<dbReference type="GO" id="GO:0015095">
    <property type="term" value="F:magnesium ion transmembrane transporter activity"/>
    <property type="evidence" value="ECO:0007669"/>
    <property type="project" value="UniProtKB-UniRule"/>
</dbReference>
<evidence type="ECO:0000313" key="10">
    <source>
        <dbReference type="Proteomes" id="UP000000663"/>
    </source>
</evidence>
<evidence type="ECO:0000256" key="6">
    <source>
        <dbReference type="ARBA" id="ARBA00022989"/>
    </source>
</evidence>
<comment type="function">
    <text evidence="8">Mediates influx of magnesium ions.</text>
</comment>
<dbReference type="InterPro" id="IPR045863">
    <property type="entry name" value="CorA_TM1_TM2"/>
</dbReference>
<keyword evidence="10" id="KW-1185">Reference proteome</keyword>
<dbReference type="eggNOG" id="arCOG02265">
    <property type="taxonomic scope" value="Archaea"/>
</dbReference>
<dbReference type="Pfam" id="PF01544">
    <property type="entry name" value="CorA"/>
    <property type="match status" value="1"/>
</dbReference>
<dbReference type="PANTHER" id="PTHR46494:SF1">
    <property type="entry name" value="CORA FAMILY METAL ION TRANSPORTER (EUROFUNG)"/>
    <property type="match status" value="1"/>
</dbReference>
<proteinExistence type="inferred from homology"/>
<protein>
    <recommendedName>
        <fullName evidence="8">Magnesium transport protein CorA</fullName>
    </recommendedName>
</protein>
<dbReference type="Gene3D" id="1.20.58.340">
    <property type="entry name" value="Magnesium transport protein CorA, transmembrane region"/>
    <property type="match status" value="2"/>
</dbReference>
<comment type="subcellular location">
    <subcellularLocation>
        <location evidence="1">Cell membrane</location>
        <topology evidence="1">Multi-pass membrane protein</topology>
    </subcellularLocation>
    <subcellularLocation>
        <location evidence="8">Membrane</location>
        <topology evidence="8">Multi-pass membrane protein</topology>
    </subcellularLocation>
</comment>
<keyword evidence="7 8" id="KW-0472">Membrane</keyword>
<dbReference type="FunFam" id="1.20.58.340:FF:000012">
    <property type="entry name" value="Magnesium transport protein CorA"/>
    <property type="match status" value="1"/>
</dbReference>
<reference evidence="9 10" key="1">
    <citation type="journal article" date="2006" name="Science">
        <title>Genome of rice cluster I archaea -- the key methane producers in the rice rhizosphere.</title>
        <authorList>
            <person name="Erkel C."/>
            <person name="Kube M."/>
            <person name="Reinhardt R."/>
            <person name="Liesack W."/>
        </authorList>
    </citation>
    <scope>NUCLEOTIDE SEQUENCE [LARGE SCALE GENOMIC DNA]</scope>
    <source>
        <strain evidence="10">DSM 22066 / NBRC 105507 / MRE50</strain>
    </source>
</reference>
<evidence type="ECO:0000256" key="3">
    <source>
        <dbReference type="ARBA" id="ARBA00022448"/>
    </source>
</evidence>
<comment type="similarity">
    <text evidence="2 8">Belongs to the CorA metal ion transporter (MIT) (TC 1.A.35) family.</text>
</comment>
<keyword evidence="8" id="KW-0460">Magnesium</keyword>
<dbReference type="InterPro" id="IPR004488">
    <property type="entry name" value="Mg/Co-transport_prot_CorA"/>
</dbReference>
<dbReference type="GO" id="GO:0000287">
    <property type="term" value="F:magnesium ion binding"/>
    <property type="evidence" value="ECO:0007669"/>
    <property type="project" value="TreeGrafter"/>
</dbReference>
<organism evidence="9 10">
    <name type="scientific">Methanocella arvoryzae (strain DSM 22066 / NBRC 105507 / MRE50)</name>
    <dbReference type="NCBI Taxonomy" id="351160"/>
    <lineage>
        <taxon>Archaea</taxon>
        <taxon>Methanobacteriati</taxon>
        <taxon>Methanobacteriota</taxon>
        <taxon>Stenosarchaea group</taxon>
        <taxon>Methanomicrobia</taxon>
        <taxon>Methanocellales</taxon>
        <taxon>Methanocellaceae</taxon>
        <taxon>Methanocella</taxon>
    </lineage>
</organism>
<dbReference type="Gene3D" id="3.30.460.20">
    <property type="entry name" value="CorA soluble domain-like"/>
    <property type="match status" value="1"/>
</dbReference>
<evidence type="ECO:0000313" key="9">
    <source>
        <dbReference type="EMBL" id="CAJ35645.1"/>
    </source>
</evidence>
<evidence type="ECO:0000256" key="7">
    <source>
        <dbReference type="ARBA" id="ARBA00023136"/>
    </source>
</evidence>
<dbReference type="PATRIC" id="fig|351160.9.peg.2591"/>
<dbReference type="GeneID" id="5142887"/>
<dbReference type="Proteomes" id="UP000000663">
    <property type="component" value="Chromosome"/>
</dbReference>
<dbReference type="AlphaFoldDB" id="Q0W7J8"/>
<keyword evidence="8" id="KW-0406">Ion transport</keyword>